<dbReference type="InterPro" id="IPR036915">
    <property type="entry name" value="Cyclin-like_sf"/>
</dbReference>
<keyword evidence="4" id="KW-1185">Reference proteome</keyword>
<dbReference type="InterPro" id="IPR006671">
    <property type="entry name" value="Cyclin_N"/>
</dbReference>
<evidence type="ECO:0000256" key="1">
    <source>
        <dbReference type="RuleBase" id="RU000383"/>
    </source>
</evidence>
<dbReference type="InterPro" id="IPR043198">
    <property type="entry name" value="Cyclin/Ssn8"/>
</dbReference>
<dbReference type="Gene3D" id="1.10.472.10">
    <property type="entry name" value="Cyclin-like"/>
    <property type="match status" value="2"/>
</dbReference>
<sequence length="228" mass="26025">MDQWLFDKEDFSDTPSVRDGIATSQEQHDRAKGCSFIIAVGAKLSLPQVVLATATTFFHRFYMRNSMKDYHIYDIGATCLFLSTKVEENTRKLRDIVNACAQKAQKNEKLHLSEDSKDFQKWRNTILYGEGIVLEAMCFDMSILHPHTCLIQFSSEIDVPKQTIRKAWAFLAHSLFLPLCLLYRPECIAAGALLLADQYLSEEVSADAWQRIGVDLEEAHEQTLQQQS</sequence>
<evidence type="ECO:0000313" key="4">
    <source>
        <dbReference type="Proteomes" id="UP000654370"/>
    </source>
</evidence>
<organism evidence="3 4">
    <name type="scientific">Mortierella isabellina</name>
    <name type="common">Filamentous fungus</name>
    <name type="synonym">Umbelopsis isabellina</name>
    <dbReference type="NCBI Taxonomy" id="91625"/>
    <lineage>
        <taxon>Eukaryota</taxon>
        <taxon>Fungi</taxon>
        <taxon>Fungi incertae sedis</taxon>
        <taxon>Mucoromycota</taxon>
        <taxon>Mucoromycotina</taxon>
        <taxon>Umbelopsidomycetes</taxon>
        <taxon>Umbelopsidales</taxon>
        <taxon>Umbelopsidaceae</taxon>
        <taxon>Umbelopsis</taxon>
    </lineage>
</organism>
<dbReference type="CDD" id="cd20546">
    <property type="entry name" value="CYCLIN_SpCG1C_ScCTK2-like_rpt2"/>
    <property type="match status" value="1"/>
</dbReference>
<dbReference type="GO" id="GO:0016538">
    <property type="term" value="F:cyclin-dependent protein serine/threonine kinase regulator activity"/>
    <property type="evidence" value="ECO:0007669"/>
    <property type="project" value="InterPro"/>
</dbReference>
<reference evidence="3" key="1">
    <citation type="submission" date="2020-12" db="EMBL/GenBank/DDBJ databases">
        <title>Metabolic potential, ecology and presence of endohyphal bacteria is reflected in genomic diversity of Mucoromycotina.</title>
        <authorList>
            <person name="Muszewska A."/>
            <person name="Okrasinska A."/>
            <person name="Steczkiewicz K."/>
            <person name="Drgas O."/>
            <person name="Orlowska M."/>
            <person name="Perlinska-Lenart U."/>
            <person name="Aleksandrzak-Piekarczyk T."/>
            <person name="Szatraj K."/>
            <person name="Zielenkiewicz U."/>
            <person name="Pilsyk S."/>
            <person name="Malc E."/>
            <person name="Mieczkowski P."/>
            <person name="Kruszewska J.S."/>
            <person name="Biernat P."/>
            <person name="Pawlowska J."/>
        </authorList>
    </citation>
    <scope>NUCLEOTIDE SEQUENCE</scope>
    <source>
        <strain evidence="3">WA0000067209</strain>
    </source>
</reference>
<dbReference type="PANTHER" id="PTHR10026">
    <property type="entry name" value="CYCLIN"/>
    <property type="match status" value="1"/>
</dbReference>
<proteinExistence type="inferred from homology"/>
<dbReference type="EMBL" id="JAEPQZ010000005">
    <property type="protein sequence ID" value="KAG2180851.1"/>
    <property type="molecule type" value="Genomic_DNA"/>
</dbReference>
<keyword evidence="1" id="KW-0195">Cyclin</keyword>
<dbReference type="SMART" id="SM00385">
    <property type="entry name" value="CYCLIN"/>
    <property type="match status" value="1"/>
</dbReference>
<dbReference type="SUPFAM" id="SSF47954">
    <property type="entry name" value="Cyclin-like"/>
    <property type="match status" value="2"/>
</dbReference>
<comment type="similarity">
    <text evidence="1">Belongs to the cyclin family.</text>
</comment>
<dbReference type="Pfam" id="PF00134">
    <property type="entry name" value="Cyclin_N"/>
    <property type="match status" value="1"/>
</dbReference>
<dbReference type="InterPro" id="IPR013763">
    <property type="entry name" value="Cyclin-like_dom"/>
</dbReference>
<gene>
    <name evidence="3" type="ORF">INT43_008430</name>
</gene>
<name>A0A8H7PVH8_MORIS</name>
<dbReference type="PIRSF" id="PIRSF028758">
    <property type="entry name" value="Cyclin, C/H/G types"/>
    <property type="match status" value="1"/>
</dbReference>
<evidence type="ECO:0000313" key="3">
    <source>
        <dbReference type="EMBL" id="KAG2180851.1"/>
    </source>
</evidence>
<dbReference type="OrthoDB" id="25002at2759"/>
<evidence type="ECO:0000259" key="2">
    <source>
        <dbReference type="SMART" id="SM00385"/>
    </source>
</evidence>
<dbReference type="GO" id="GO:0006357">
    <property type="term" value="P:regulation of transcription by RNA polymerase II"/>
    <property type="evidence" value="ECO:0007669"/>
    <property type="project" value="InterPro"/>
</dbReference>
<protein>
    <recommendedName>
        <fullName evidence="2">Cyclin-like domain-containing protein</fullName>
    </recommendedName>
</protein>
<feature type="domain" description="Cyclin-like" evidence="2">
    <location>
        <begin position="35"/>
        <end position="135"/>
    </location>
</feature>
<dbReference type="AlphaFoldDB" id="A0A8H7PVH8"/>
<accession>A0A8H7PVH8</accession>
<comment type="caution">
    <text evidence="3">The sequence shown here is derived from an EMBL/GenBank/DDBJ whole genome shotgun (WGS) entry which is preliminary data.</text>
</comment>
<dbReference type="Proteomes" id="UP000654370">
    <property type="component" value="Unassembled WGS sequence"/>
</dbReference>